<dbReference type="EMBL" id="JXTI01000022">
    <property type="protein sequence ID" value="KWX14814.1"/>
    <property type="molecule type" value="Genomic_DNA"/>
</dbReference>
<dbReference type="GO" id="GO:0001228">
    <property type="term" value="F:DNA-binding transcription activator activity, RNA polymerase II-specific"/>
    <property type="evidence" value="ECO:0007669"/>
    <property type="project" value="InterPro"/>
</dbReference>
<dbReference type="Pfam" id="PF00808">
    <property type="entry name" value="CBFD_NFYB_HMF"/>
    <property type="match status" value="1"/>
</dbReference>
<comment type="caution">
    <text evidence="6">The sequence shown here is derived from an EMBL/GenBank/DDBJ whole genome shotgun (WGS) entry which is preliminary data.</text>
</comment>
<keyword evidence="4" id="KW-0804">Transcription</keyword>
<dbReference type="PANTHER" id="PTHR11064">
    <property type="entry name" value="CCAAT-BINDING TRANSCRIPTION FACTOR-RELATED"/>
    <property type="match status" value="1"/>
</dbReference>
<name>A0A132NXM4_GIAIN</name>
<dbReference type="VEuPathDB" id="GiardiaDB:QR46_1175"/>
<gene>
    <name evidence="6" type="ORF">QR46_1175</name>
</gene>
<dbReference type="GO" id="GO:0016602">
    <property type="term" value="C:CCAAT-binding factor complex"/>
    <property type="evidence" value="ECO:0007669"/>
    <property type="project" value="InterPro"/>
</dbReference>
<dbReference type="SUPFAM" id="SSF47113">
    <property type="entry name" value="Histone-fold"/>
    <property type="match status" value="1"/>
</dbReference>
<dbReference type="GO" id="GO:0000978">
    <property type="term" value="F:RNA polymerase II cis-regulatory region sequence-specific DNA binding"/>
    <property type="evidence" value="ECO:0007669"/>
    <property type="project" value="TreeGrafter"/>
</dbReference>
<evidence type="ECO:0000313" key="7">
    <source>
        <dbReference type="Proteomes" id="UP000070089"/>
    </source>
</evidence>
<evidence type="ECO:0000256" key="1">
    <source>
        <dbReference type="ARBA" id="ARBA00009053"/>
    </source>
</evidence>
<dbReference type="CDD" id="cd22907">
    <property type="entry name" value="HFD_NFYB"/>
    <property type="match status" value="1"/>
</dbReference>
<dbReference type="OrthoDB" id="386949at2759"/>
<organism evidence="6 7">
    <name type="scientific">Giardia duodenalis assemblage B</name>
    <dbReference type="NCBI Taxonomy" id="1394984"/>
    <lineage>
        <taxon>Eukaryota</taxon>
        <taxon>Metamonada</taxon>
        <taxon>Diplomonadida</taxon>
        <taxon>Hexamitidae</taxon>
        <taxon>Giardiinae</taxon>
        <taxon>Giardia</taxon>
    </lineage>
</organism>
<dbReference type="AlphaFoldDB" id="A0A132NXM4"/>
<keyword evidence="3" id="KW-0238">DNA-binding</keyword>
<dbReference type="InterPro" id="IPR009072">
    <property type="entry name" value="Histone-fold"/>
</dbReference>
<accession>A0A132NXM4</accession>
<evidence type="ECO:0000259" key="5">
    <source>
        <dbReference type="Pfam" id="PF00808"/>
    </source>
</evidence>
<dbReference type="InterPro" id="IPR027113">
    <property type="entry name" value="Transc_fact_NFYB/HAP3"/>
</dbReference>
<protein>
    <submittedName>
        <fullName evidence="6">CCAAT-binding transcription factor subunit A/ histone-like transcription factor CBF/NF-Y</fullName>
    </submittedName>
</protein>
<dbReference type="GO" id="GO:0046982">
    <property type="term" value="F:protein heterodimerization activity"/>
    <property type="evidence" value="ECO:0007669"/>
    <property type="project" value="InterPro"/>
</dbReference>
<dbReference type="Proteomes" id="UP000070089">
    <property type="component" value="Unassembled WGS sequence"/>
</dbReference>
<reference evidence="6 7" key="1">
    <citation type="journal article" date="2015" name="Mol. Biochem. Parasitol.">
        <title>Identification of polymorphic genes for use in assemblage B genotyping assays through comparative genomics of multiple assemblage B Giardia duodenalis isolates.</title>
        <authorList>
            <person name="Wielinga C."/>
            <person name="Thompson R.C."/>
            <person name="Monis P."/>
            <person name="Ryan U."/>
        </authorList>
    </citation>
    <scope>NUCLEOTIDE SEQUENCE [LARGE SCALE GENOMIC DNA]</scope>
    <source>
        <strain evidence="6 7">BAH15c1</strain>
    </source>
</reference>
<proteinExistence type="inferred from homology"/>
<comment type="similarity">
    <text evidence="1">Belongs to the NFYB/HAP3 subunit family.</text>
</comment>
<evidence type="ECO:0000256" key="3">
    <source>
        <dbReference type="ARBA" id="ARBA00023125"/>
    </source>
</evidence>
<evidence type="ECO:0000256" key="2">
    <source>
        <dbReference type="ARBA" id="ARBA00023015"/>
    </source>
</evidence>
<sequence length="102" mass="11439">MWVLKMADEKTTDPFLPIANIGSIMKECLPANTKLTRGAKELVQESVTELICFVALQAQTYAVSHRRKTVNGSDIITALHDLGFARFHAILHKHYASMLRKS</sequence>
<dbReference type="Gene3D" id="1.10.20.10">
    <property type="entry name" value="Histone, subunit A"/>
    <property type="match status" value="1"/>
</dbReference>
<feature type="domain" description="Transcription factor CBF/NF-Y/archaeal histone" evidence="5">
    <location>
        <begin position="15"/>
        <end position="79"/>
    </location>
</feature>
<keyword evidence="2" id="KW-0805">Transcription regulation</keyword>
<evidence type="ECO:0000256" key="4">
    <source>
        <dbReference type="ARBA" id="ARBA00023163"/>
    </source>
</evidence>
<evidence type="ECO:0000313" key="6">
    <source>
        <dbReference type="EMBL" id="KWX14814.1"/>
    </source>
</evidence>
<dbReference type="InterPro" id="IPR003958">
    <property type="entry name" value="CBFA_NFYB_domain"/>
</dbReference>
<dbReference type="PANTHER" id="PTHR11064:SF9">
    <property type="entry name" value="NUCLEAR TRANSCRIPTION FACTOR Y SUBUNIT BETA"/>
    <property type="match status" value="1"/>
</dbReference>